<evidence type="ECO:0000313" key="2">
    <source>
        <dbReference type="EMBL" id="WDE98118.1"/>
    </source>
</evidence>
<dbReference type="InterPro" id="IPR017481">
    <property type="entry name" value="CHP03032"/>
</dbReference>
<dbReference type="SUPFAM" id="SSF63829">
    <property type="entry name" value="Calcium-dependent phosphotriesterase"/>
    <property type="match status" value="1"/>
</dbReference>
<sequence length="357" mass="40685">MDKKNLSNEVRSQEKKLEINASRQWMSWMSDQDCSFSFSTYQAGKLFFIGTKSDGKLSVFERTFNRVMGLCTDTNDRLYLSSLWQLWQFDNILEKGQVHDKEYDKLYLPTRSWTTGDLDIHDMAVADDGKLYFINCLFGCVATLEEGYSFKPYWKPKWLSRLAPEDRCHLNGLAMVNGKAKYVSAISQTDVNEGWREHRRDGGVIVDIETDEIVCSGLSMPHSPRWYEGKLYVHNSGKGEFGYVDLEKKEFVPICFVPGYLRGLTFTGDYAVAGMSQPRDNKSFNGLELNERLLEKGVTARCGLQVIDLRDGSLPHSLNIDGIINELYDVVTLPGVKSSYVVGTQKDEIRRVVRIAP</sequence>
<dbReference type="NCBIfam" id="TIGR03032">
    <property type="entry name" value="TIGR03032 family protein"/>
    <property type="match status" value="1"/>
</dbReference>
<dbReference type="Proteomes" id="UP001214250">
    <property type="component" value="Chromosome 2"/>
</dbReference>
<protein>
    <submittedName>
        <fullName evidence="2">TIGR03032 family protein</fullName>
    </submittedName>
</protein>
<dbReference type="Pfam" id="PF16261">
    <property type="entry name" value="DUF4915"/>
    <property type="match status" value="1"/>
</dbReference>
<accession>A0ABY7VV64</accession>
<feature type="domain" description="Conserved hypothetical protein CHP03032" evidence="1">
    <location>
        <begin position="24"/>
        <end position="340"/>
    </location>
</feature>
<evidence type="ECO:0000313" key="3">
    <source>
        <dbReference type="Proteomes" id="UP001214250"/>
    </source>
</evidence>
<keyword evidence="3" id="KW-1185">Reference proteome</keyword>
<dbReference type="EMBL" id="CP117812">
    <property type="protein sequence ID" value="WDE98118.1"/>
    <property type="molecule type" value="Genomic_DNA"/>
</dbReference>
<dbReference type="RefSeq" id="WP_274152907.1">
    <property type="nucleotide sequence ID" value="NZ_CP117812.1"/>
</dbReference>
<organism evidence="2 3">
    <name type="scientific">Lentisphaera profundi</name>
    <dbReference type="NCBI Taxonomy" id="1658616"/>
    <lineage>
        <taxon>Bacteria</taxon>
        <taxon>Pseudomonadati</taxon>
        <taxon>Lentisphaerota</taxon>
        <taxon>Lentisphaeria</taxon>
        <taxon>Lentisphaerales</taxon>
        <taxon>Lentisphaeraceae</taxon>
        <taxon>Lentisphaera</taxon>
    </lineage>
</organism>
<name>A0ABY7VV64_9BACT</name>
<evidence type="ECO:0000259" key="1">
    <source>
        <dbReference type="Pfam" id="PF16261"/>
    </source>
</evidence>
<reference evidence="2 3" key="1">
    <citation type="submission" date="2023-02" db="EMBL/GenBank/DDBJ databases">
        <title>Genome sequence of Lentisphaera profundi SAORIC-696.</title>
        <authorList>
            <person name="Kim e."/>
            <person name="Cho J.-C."/>
            <person name="Choi A."/>
            <person name="Kang I."/>
        </authorList>
    </citation>
    <scope>NUCLEOTIDE SEQUENCE [LARGE SCALE GENOMIC DNA]</scope>
    <source>
        <strain evidence="2 3">SAORIC-696</strain>
    </source>
</reference>
<gene>
    <name evidence="2" type="ORF">PQO03_20065</name>
</gene>
<proteinExistence type="predicted"/>